<dbReference type="EC" id="2.7.1.17" evidence="6"/>
<sequence length="539" mass="58513">MAESSSPSPLYCGFDLSTQQLKLTVIDAGRDVFMEQAVHFDRDLPEYGTVGGANVKGLIATAPTLMWVAALDLLLSRLESVGFPFARVAAISGCGQQHGSVYWRDGTARTLGALKSSLSLREQLADAFAVTRSPIWQDSSTEEECGLLETAASGADELARVTGSSAYERFTGSQIMKVARKQPAAYSATERISLVSSFLASLLLGAYAPIDVADGSGMNLLNIHTKDWDETLLNACSADARSKLGDVVHTNTFVGVLSAYYIEKYGFRQDCRIIAFTGDNPDSLASLNLGLHDIVISLGTSDTLSFPLLSPKPSTEGHILCHPTRDDAYMAMLVYKNGSLVRESVRDNYFGGKWEGFEAAVRHYPVGCGDRTAFLFPAPEITPRAHGVFRFERGDLVKEFSDSDANARCLLESQLMSMRSHARRMGLEDGVCDRRVVLTGGGSVNNAIAEIVADVFGATVVRSVLGGGSAALGGAYRARYVACRDDEMHGRSFEEAMAVDKKQNFKEICRGDKARFDAYSDLLPRWEALEARVCEMGKF</sequence>
<evidence type="ECO:0000256" key="4">
    <source>
        <dbReference type="ARBA" id="ARBA00022777"/>
    </source>
</evidence>
<organism evidence="9 10">
    <name type="scientific">Geranomyces variabilis</name>
    <dbReference type="NCBI Taxonomy" id="109894"/>
    <lineage>
        <taxon>Eukaryota</taxon>
        <taxon>Fungi</taxon>
        <taxon>Fungi incertae sedis</taxon>
        <taxon>Chytridiomycota</taxon>
        <taxon>Chytridiomycota incertae sedis</taxon>
        <taxon>Chytridiomycetes</taxon>
        <taxon>Spizellomycetales</taxon>
        <taxon>Powellomycetaceae</taxon>
        <taxon>Geranomyces</taxon>
    </lineage>
</organism>
<dbReference type="GO" id="GO:0005997">
    <property type="term" value="P:xylulose metabolic process"/>
    <property type="evidence" value="ECO:0007669"/>
    <property type="project" value="TreeGrafter"/>
</dbReference>
<dbReference type="CDD" id="cd07776">
    <property type="entry name" value="ASKHA_NBD_FGGY_SpXK-like"/>
    <property type="match status" value="1"/>
</dbReference>
<dbReference type="Proteomes" id="UP001212152">
    <property type="component" value="Unassembled WGS sequence"/>
</dbReference>
<dbReference type="GO" id="GO:0042732">
    <property type="term" value="P:D-xylose metabolic process"/>
    <property type="evidence" value="ECO:0007669"/>
    <property type="project" value="UniProtKB-UniRule"/>
</dbReference>
<protein>
    <recommendedName>
        <fullName evidence="6">Xylulose kinase</fullName>
        <ecNumber evidence="6">2.7.1.17</ecNumber>
    </recommendedName>
</protein>
<dbReference type="SUPFAM" id="SSF53067">
    <property type="entry name" value="Actin-like ATPase domain"/>
    <property type="match status" value="2"/>
</dbReference>
<dbReference type="Gene3D" id="3.30.420.40">
    <property type="match status" value="2"/>
</dbReference>
<dbReference type="AlphaFoldDB" id="A0AAD5TH68"/>
<dbReference type="Pfam" id="PF00370">
    <property type="entry name" value="FGGY_N"/>
    <property type="match status" value="1"/>
</dbReference>
<evidence type="ECO:0000256" key="5">
    <source>
        <dbReference type="ARBA" id="ARBA00048885"/>
    </source>
</evidence>
<gene>
    <name evidence="9" type="ORF">HDU87_006919</name>
</gene>
<dbReference type="InterPro" id="IPR018485">
    <property type="entry name" value="FGGY_C"/>
</dbReference>
<comment type="catalytic activity">
    <reaction evidence="5 6">
        <text>D-xylulose + ATP = D-xylulose 5-phosphate + ADP + H(+)</text>
        <dbReference type="Rhea" id="RHEA:10964"/>
        <dbReference type="ChEBI" id="CHEBI:15378"/>
        <dbReference type="ChEBI" id="CHEBI:17140"/>
        <dbReference type="ChEBI" id="CHEBI:30616"/>
        <dbReference type="ChEBI" id="CHEBI:57737"/>
        <dbReference type="ChEBI" id="CHEBI:456216"/>
        <dbReference type="EC" id="2.7.1.17"/>
    </reaction>
</comment>
<dbReference type="GO" id="GO:0005829">
    <property type="term" value="C:cytosol"/>
    <property type="evidence" value="ECO:0007669"/>
    <property type="project" value="TreeGrafter"/>
</dbReference>
<keyword evidence="10" id="KW-1185">Reference proteome</keyword>
<accession>A0AAD5TH68</accession>
<keyword evidence="6" id="KW-0067">ATP-binding</keyword>
<evidence type="ECO:0000313" key="10">
    <source>
        <dbReference type="Proteomes" id="UP001212152"/>
    </source>
</evidence>
<dbReference type="EMBL" id="JADGJQ010000060">
    <property type="protein sequence ID" value="KAJ3174803.1"/>
    <property type="molecule type" value="Genomic_DNA"/>
</dbReference>
<evidence type="ECO:0000259" key="8">
    <source>
        <dbReference type="Pfam" id="PF02782"/>
    </source>
</evidence>
<keyword evidence="6" id="KW-0119">Carbohydrate metabolism</keyword>
<dbReference type="Pfam" id="PF02782">
    <property type="entry name" value="FGGY_C"/>
    <property type="match status" value="1"/>
</dbReference>
<dbReference type="InterPro" id="IPR018484">
    <property type="entry name" value="FGGY_N"/>
</dbReference>
<dbReference type="GO" id="GO:0005524">
    <property type="term" value="F:ATP binding"/>
    <property type="evidence" value="ECO:0007669"/>
    <property type="project" value="UniProtKB-UniRule"/>
</dbReference>
<dbReference type="GO" id="GO:0004856">
    <property type="term" value="F:D-xylulokinase activity"/>
    <property type="evidence" value="ECO:0007669"/>
    <property type="project" value="UniProtKB-UniRule"/>
</dbReference>
<keyword evidence="6" id="KW-0547">Nucleotide-binding</keyword>
<dbReference type="FunFam" id="3.30.420.40:FF:000118">
    <property type="entry name" value="Xylulose kinase 2"/>
    <property type="match status" value="1"/>
</dbReference>
<evidence type="ECO:0000259" key="7">
    <source>
        <dbReference type="Pfam" id="PF00370"/>
    </source>
</evidence>
<dbReference type="PANTHER" id="PTHR10196">
    <property type="entry name" value="SUGAR KINASE"/>
    <property type="match status" value="1"/>
</dbReference>
<keyword evidence="2 6" id="KW-0859">Xylose metabolism</keyword>
<keyword evidence="3 6" id="KW-0808">Transferase</keyword>
<evidence type="ECO:0000256" key="3">
    <source>
        <dbReference type="ARBA" id="ARBA00022679"/>
    </source>
</evidence>
<dbReference type="InterPro" id="IPR043129">
    <property type="entry name" value="ATPase_NBD"/>
</dbReference>
<feature type="domain" description="Carbohydrate kinase FGGY N-terminal" evidence="7">
    <location>
        <begin position="132"/>
        <end position="280"/>
    </location>
</feature>
<dbReference type="InterPro" id="IPR042024">
    <property type="entry name" value="D-XK_euk"/>
</dbReference>
<feature type="domain" description="Carbohydrate kinase FGGY C-terminal" evidence="8">
    <location>
        <begin position="295"/>
        <end position="480"/>
    </location>
</feature>
<comment type="function">
    <text evidence="6">Highly specific D-xylulose kinase which participates in the catabolism of xylose. Xylose is a major component of hemicelluloses such as xylan. Most fungi utilize D-xylose via three enzymatic reactions, xylose reductase (XR), xylitol dehydrogenase (XDH), and xylulokinase, to form xylulose 5-phosphate, which enters pentose phosphate pathway.</text>
</comment>
<evidence type="ECO:0000256" key="2">
    <source>
        <dbReference type="ARBA" id="ARBA00022629"/>
    </source>
</evidence>
<name>A0AAD5TH68_9FUNG</name>
<reference evidence="9" key="1">
    <citation type="submission" date="2020-05" db="EMBL/GenBank/DDBJ databases">
        <title>Phylogenomic resolution of chytrid fungi.</title>
        <authorList>
            <person name="Stajich J.E."/>
            <person name="Amses K."/>
            <person name="Simmons R."/>
            <person name="Seto K."/>
            <person name="Myers J."/>
            <person name="Bonds A."/>
            <person name="Quandt C.A."/>
            <person name="Barry K."/>
            <person name="Liu P."/>
            <person name="Grigoriev I."/>
            <person name="Longcore J.E."/>
            <person name="James T.Y."/>
        </authorList>
    </citation>
    <scope>NUCLEOTIDE SEQUENCE</scope>
    <source>
        <strain evidence="9">JEL0379</strain>
    </source>
</reference>
<dbReference type="PANTHER" id="PTHR10196:SF57">
    <property type="entry name" value="XYLULOSE KINASE"/>
    <property type="match status" value="1"/>
</dbReference>
<comment type="caution">
    <text evidence="9">The sequence shown here is derived from an EMBL/GenBank/DDBJ whole genome shotgun (WGS) entry which is preliminary data.</text>
</comment>
<comment type="similarity">
    <text evidence="1 6">Belongs to the FGGY kinase family.</text>
</comment>
<evidence type="ECO:0000256" key="6">
    <source>
        <dbReference type="RuleBase" id="RU367058"/>
    </source>
</evidence>
<keyword evidence="4 6" id="KW-0418">Kinase</keyword>
<evidence type="ECO:0000256" key="1">
    <source>
        <dbReference type="ARBA" id="ARBA00009156"/>
    </source>
</evidence>
<proteinExistence type="inferred from homology"/>
<evidence type="ECO:0000313" key="9">
    <source>
        <dbReference type="EMBL" id="KAJ3174803.1"/>
    </source>
</evidence>